<evidence type="ECO:0000259" key="13">
    <source>
        <dbReference type="PROSITE" id="PS51915"/>
    </source>
</evidence>
<evidence type="ECO:0000256" key="6">
    <source>
        <dbReference type="ARBA" id="ARBA00023015"/>
    </source>
</evidence>
<dbReference type="FunFam" id="3.30.160.60:FF:001325">
    <property type="entry name" value="zinc finger protein 200"/>
    <property type="match status" value="1"/>
</dbReference>
<feature type="domain" description="C2H2-type" evidence="12">
    <location>
        <begin position="202"/>
        <end position="229"/>
    </location>
</feature>
<evidence type="ECO:0000256" key="7">
    <source>
        <dbReference type="ARBA" id="ARBA00023163"/>
    </source>
</evidence>
<dbReference type="GO" id="GO:0005634">
    <property type="term" value="C:nucleus"/>
    <property type="evidence" value="ECO:0007669"/>
    <property type="project" value="UniProtKB-SubCell"/>
</dbReference>
<dbReference type="SUPFAM" id="SSF57667">
    <property type="entry name" value="beta-beta-alpha zinc fingers"/>
    <property type="match status" value="4"/>
</dbReference>
<keyword evidence="6" id="KW-0805">Transcription regulation</keyword>
<dbReference type="FunFam" id="3.30.160.60:FF:000414">
    <property type="entry name" value="Zinc finger protein 398"/>
    <property type="match status" value="1"/>
</dbReference>
<feature type="domain" description="ZAD" evidence="13">
    <location>
        <begin position="13"/>
        <end position="90"/>
    </location>
</feature>
<dbReference type="PANTHER" id="PTHR16515:SF66">
    <property type="entry name" value="C2H2-TYPE DOMAIN-CONTAINING PROTEIN"/>
    <property type="match status" value="1"/>
</dbReference>
<evidence type="ECO:0000256" key="2">
    <source>
        <dbReference type="ARBA" id="ARBA00022723"/>
    </source>
</evidence>
<dbReference type="FunFam" id="3.30.160.60:FF:000671">
    <property type="entry name" value="Zinc finger protein 26"/>
    <property type="match status" value="1"/>
</dbReference>
<dbReference type="SMART" id="SM00868">
    <property type="entry name" value="zf-AD"/>
    <property type="match status" value="1"/>
</dbReference>
<comment type="subcellular location">
    <subcellularLocation>
        <location evidence="1">Nucleus</location>
    </subcellularLocation>
</comment>
<dbReference type="FunFam" id="3.30.160.60:FF:000839">
    <property type="entry name" value="Zinc finger protein 691"/>
    <property type="match status" value="1"/>
</dbReference>
<dbReference type="InterPro" id="IPR012934">
    <property type="entry name" value="Znf_AD"/>
</dbReference>
<feature type="domain" description="C2H2-type" evidence="12">
    <location>
        <begin position="398"/>
        <end position="420"/>
    </location>
</feature>
<proteinExistence type="predicted"/>
<feature type="domain" description="C2H2-type" evidence="12">
    <location>
        <begin position="342"/>
        <end position="369"/>
    </location>
</feature>
<evidence type="ECO:0000259" key="12">
    <source>
        <dbReference type="PROSITE" id="PS50157"/>
    </source>
</evidence>
<dbReference type="Gene3D" id="3.40.1800.20">
    <property type="match status" value="1"/>
</dbReference>
<protein>
    <submittedName>
        <fullName evidence="14">Myeloid zinc finger 1</fullName>
    </submittedName>
</protein>
<feature type="domain" description="C2H2-type" evidence="12">
    <location>
        <begin position="258"/>
        <end position="285"/>
    </location>
</feature>
<dbReference type="FunCoup" id="A0A067QSC4">
    <property type="interactions" value="44"/>
</dbReference>
<dbReference type="InterPro" id="IPR036236">
    <property type="entry name" value="Znf_C2H2_sf"/>
</dbReference>
<keyword evidence="15" id="KW-1185">Reference proteome</keyword>
<gene>
    <name evidence="14" type="ORF">L798_13986</name>
</gene>
<dbReference type="InParanoid" id="A0A067QSC4"/>
<dbReference type="FunFam" id="3.30.160.60:FF:000065">
    <property type="entry name" value="B-cell CLL/lymphoma 6, member B"/>
    <property type="match status" value="1"/>
</dbReference>
<dbReference type="PROSITE" id="PS51915">
    <property type="entry name" value="ZAD"/>
    <property type="match status" value="1"/>
</dbReference>
<feature type="domain" description="C2H2-type" evidence="12">
    <location>
        <begin position="370"/>
        <end position="397"/>
    </location>
</feature>
<evidence type="ECO:0000313" key="14">
    <source>
        <dbReference type="EMBL" id="KDR11657.1"/>
    </source>
</evidence>
<keyword evidence="5 10" id="KW-0862">Zinc</keyword>
<evidence type="ECO:0000256" key="9">
    <source>
        <dbReference type="PROSITE-ProRule" id="PRU00042"/>
    </source>
</evidence>
<keyword evidence="4 9" id="KW-0863">Zinc-finger</keyword>
<evidence type="ECO:0000313" key="15">
    <source>
        <dbReference type="Proteomes" id="UP000027135"/>
    </source>
</evidence>
<dbReference type="Pfam" id="PF05605">
    <property type="entry name" value="zf-Di19"/>
    <property type="match status" value="1"/>
</dbReference>
<feature type="compositionally biased region" description="Basic and acidic residues" evidence="11">
    <location>
        <begin position="171"/>
        <end position="188"/>
    </location>
</feature>
<dbReference type="FunFam" id="3.30.160.60:FF:000303">
    <property type="entry name" value="Zinc finger protein 41"/>
    <property type="match status" value="1"/>
</dbReference>
<dbReference type="InterPro" id="IPR050331">
    <property type="entry name" value="Zinc_finger"/>
</dbReference>
<evidence type="ECO:0000256" key="3">
    <source>
        <dbReference type="ARBA" id="ARBA00022737"/>
    </source>
</evidence>
<feature type="binding site" evidence="10">
    <location>
        <position position="63"/>
    </location>
    <ligand>
        <name>Zn(2+)</name>
        <dbReference type="ChEBI" id="CHEBI:29105"/>
    </ligand>
</feature>
<dbReference type="Gene3D" id="3.30.160.60">
    <property type="entry name" value="Classic Zinc Finger"/>
    <property type="match status" value="8"/>
</dbReference>
<dbReference type="GO" id="GO:0008270">
    <property type="term" value="F:zinc ion binding"/>
    <property type="evidence" value="ECO:0007669"/>
    <property type="project" value="UniProtKB-UniRule"/>
</dbReference>
<dbReference type="GO" id="GO:0010468">
    <property type="term" value="P:regulation of gene expression"/>
    <property type="evidence" value="ECO:0007669"/>
    <property type="project" value="TreeGrafter"/>
</dbReference>
<evidence type="ECO:0000256" key="8">
    <source>
        <dbReference type="ARBA" id="ARBA00023242"/>
    </source>
</evidence>
<dbReference type="Pfam" id="PF07776">
    <property type="entry name" value="zf-AD"/>
    <property type="match status" value="1"/>
</dbReference>
<dbReference type="eggNOG" id="KOG1721">
    <property type="taxonomic scope" value="Eukaryota"/>
</dbReference>
<keyword evidence="3" id="KW-0677">Repeat</keyword>
<dbReference type="SUPFAM" id="SSF57716">
    <property type="entry name" value="Glucocorticoid receptor-like (DNA-binding domain)"/>
    <property type="match status" value="1"/>
</dbReference>
<dbReference type="EMBL" id="KK853083">
    <property type="protein sequence ID" value="KDR11657.1"/>
    <property type="molecule type" value="Genomic_DNA"/>
</dbReference>
<dbReference type="SMART" id="SM00355">
    <property type="entry name" value="ZnF_C2H2"/>
    <property type="match status" value="8"/>
</dbReference>
<evidence type="ECO:0000256" key="10">
    <source>
        <dbReference type="PROSITE-ProRule" id="PRU01263"/>
    </source>
</evidence>
<organism evidence="14 15">
    <name type="scientific">Zootermopsis nevadensis</name>
    <name type="common">Dampwood termite</name>
    <dbReference type="NCBI Taxonomy" id="136037"/>
    <lineage>
        <taxon>Eukaryota</taxon>
        <taxon>Metazoa</taxon>
        <taxon>Ecdysozoa</taxon>
        <taxon>Arthropoda</taxon>
        <taxon>Hexapoda</taxon>
        <taxon>Insecta</taxon>
        <taxon>Pterygota</taxon>
        <taxon>Neoptera</taxon>
        <taxon>Polyneoptera</taxon>
        <taxon>Dictyoptera</taxon>
        <taxon>Blattodea</taxon>
        <taxon>Blattoidea</taxon>
        <taxon>Termitoidae</taxon>
        <taxon>Termopsidae</taxon>
        <taxon>Zootermopsis</taxon>
    </lineage>
</organism>
<dbReference type="PROSITE" id="PS50157">
    <property type="entry name" value="ZINC_FINGER_C2H2_2"/>
    <property type="match status" value="8"/>
</dbReference>
<dbReference type="FunFam" id="3.30.160.60:FF:000145">
    <property type="entry name" value="Zinc finger protein 574"/>
    <property type="match status" value="1"/>
</dbReference>
<evidence type="ECO:0000256" key="4">
    <source>
        <dbReference type="ARBA" id="ARBA00022771"/>
    </source>
</evidence>
<keyword evidence="2 10" id="KW-0479">Metal-binding</keyword>
<feature type="domain" description="C2H2-type" evidence="12">
    <location>
        <begin position="314"/>
        <end position="341"/>
    </location>
</feature>
<feature type="domain" description="C2H2-type" evidence="12">
    <location>
        <begin position="286"/>
        <end position="313"/>
    </location>
</feature>
<dbReference type="InterPro" id="IPR008598">
    <property type="entry name" value="Di19_Zn-bd"/>
</dbReference>
<keyword evidence="8" id="KW-0539">Nucleus</keyword>
<reference evidence="14 15" key="1">
    <citation type="journal article" date="2014" name="Nat. Commun.">
        <title>Molecular traces of alternative social organization in a termite genome.</title>
        <authorList>
            <person name="Terrapon N."/>
            <person name="Li C."/>
            <person name="Robertson H.M."/>
            <person name="Ji L."/>
            <person name="Meng X."/>
            <person name="Booth W."/>
            <person name="Chen Z."/>
            <person name="Childers C.P."/>
            <person name="Glastad K.M."/>
            <person name="Gokhale K."/>
            <person name="Gowin J."/>
            <person name="Gronenberg W."/>
            <person name="Hermansen R.A."/>
            <person name="Hu H."/>
            <person name="Hunt B.G."/>
            <person name="Huylmans A.K."/>
            <person name="Khalil S.M."/>
            <person name="Mitchell R.D."/>
            <person name="Munoz-Torres M.C."/>
            <person name="Mustard J.A."/>
            <person name="Pan H."/>
            <person name="Reese J.T."/>
            <person name="Scharf M.E."/>
            <person name="Sun F."/>
            <person name="Vogel H."/>
            <person name="Xiao J."/>
            <person name="Yang W."/>
            <person name="Yang Z."/>
            <person name="Yang Z."/>
            <person name="Zhou J."/>
            <person name="Zhu J."/>
            <person name="Brent C.S."/>
            <person name="Elsik C.G."/>
            <person name="Goodisman M.A."/>
            <person name="Liberles D.A."/>
            <person name="Roe R.M."/>
            <person name="Vargo E.L."/>
            <person name="Vilcinskas A."/>
            <person name="Wang J."/>
            <person name="Bornberg-Bauer E."/>
            <person name="Korb J."/>
            <person name="Zhang G."/>
            <person name="Liebig J."/>
        </authorList>
    </citation>
    <scope>NUCLEOTIDE SEQUENCE [LARGE SCALE GENOMIC DNA]</scope>
    <source>
        <tissue evidence="14">Whole organism</tissue>
    </source>
</reference>
<dbReference type="Proteomes" id="UP000027135">
    <property type="component" value="Unassembled WGS sequence"/>
</dbReference>
<dbReference type="FunFam" id="3.30.160.60:FF:000012">
    <property type="entry name" value="RB-associated KRAB zinc finger protein-like"/>
    <property type="match status" value="1"/>
</dbReference>
<dbReference type="OrthoDB" id="8178300at2759"/>
<dbReference type="Pfam" id="PF00096">
    <property type="entry name" value="zf-C2H2"/>
    <property type="match status" value="6"/>
</dbReference>
<dbReference type="PROSITE" id="PS00028">
    <property type="entry name" value="ZINC_FINGER_C2H2_1"/>
    <property type="match status" value="7"/>
</dbReference>
<name>A0A067QSC4_ZOONE</name>
<feature type="binding site" evidence="10">
    <location>
        <position position="15"/>
    </location>
    <ligand>
        <name>Zn(2+)</name>
        <dbReference type="ChEBI" id="CHEBI:29105"/>
    </ligand>
</feature>
<dbReference type="AlphaFoldDB" id="A0A067QSC4"/>
<dbReference type="PANTHER" id="PTHR16515">
    <property type="entry name" value="PR DOMAIN ZINC FINGER PROTEIN"/>
    <property type="match status" value="1"/>
</dbReference>
<sequence length="424" mass="48533">MGDACNINLNLSEICRLCLTHEGEMLPIFDNKTDVQAPPLPVKIMTCASVKVVVGDGLPDLICHQCALHIDSWYIFKKQCQNSDVILRQYISRQHSDTENDGEEEPLKRRLRTKRKQKTVNTCRRAITAAKEAAEAARGRSAEVTFVNDLTEDVVEEVPVYPDLPCEVKMEGGDDRRTEVHDESEVERNSGILPPLPVNKGFPCQVCHRSFSSKSYLRDHQAVHTGERSFSCSECGKAFYSDRKLALHIKTHSAERPCLCSVCGKAFREKSDLKKHFRLHSDESPFLCNVCGKTFKTKFYLTRHLMIHSGEKRHTCAECGKSFTWRDTLMAHAKVHARERPLACSMCSKGFKRKEDLVRHMRIHTGERPFVCPYCERRFSDKWNLTQHVRLHTGQKPYVCSVCNQAFTHNVTLRNHVKQHHSLV</sequence>
<dbReference type="OMA" id="LTHEGEM"/>
<evidence type="ECO:0000256" key="5">
    <source>
        <dbReference type="ARBA" id="ARBA00022833"/>
    </source>
</evidence>
<feature type="binding site" evidence="10">
    <location>
        <position position="66"/>
    </location>
    <ligand>
        <name>Zn(2+)</name>
        <dbReference type="ChEBI" id="CHEBI:29105"/>
    </ligand>
</feature>
<evidence type="ECO:0000256" key="1">
    <source>
        <dbReference type="ARBA" id="ARBA00004123"/>
    </source>
</evidence>
<dbReference type="GO" id="GO:1990837">
    <property type="term" value="F:sequence-specific double-stranded DNA binding"/>
    <property type="evidence" value="ECO:0007669"/>
    <property type="project" value="UniProtKB-ARBA"/>
</dbReference>
<feature type="region of interest" description="Disordered" evidence="11">
    <location>
        <begin position="171"/>
        <end position="192"/>
    </location>
</feature>
<dbReference type="InterPro" id="IPR013087">
    <property type="entry name" value="Znf_C2H2_type"/>
</dbReference>
<feature type="domain" description="C2H2-type" evidence="12">
    <location>
        <begin position="230"/>
        <end position="257"/>
    </location>
</feature>
<evidence type="ECO:0000256" key="11">
    <source>
        <dbReference type="SAM" id="MobiDB-lite"/>
    </source>
</evidence>
<accession>A0A067QSC4</accession>
<keyword evidence="7" id="KW-0804">Transcription</keyword>
<feature type="binding site" evidence="10">
    <location>
        <position position="18"/>
    </location>
    <ligand>
        <name>Zn(2+)</name>
        <dbReference type="ChEBI" id="CHEBI:29105"/>
    </ligand>
</feature>